<feature type="region of interest" description="Disordered" evidence="1">
    <location>
        <begin position="155"/>
        <end position="186"/>
    </location>
</feature>
<accession>A0AAN6W2D4</accession>
<name>A0AAN6W2D4_9PEZI</name>
<sequence>MSTTLTHKNSQGDTDHHLRLVIGHIFQHESQFRRSIDNIDNQWVHSRSVNHKNTQCCRAPGGLGTPEKIGIGFEAVVSNSAPAPEQAEDAAGVKGDGAAELATSAFPVLGELQTENKTHPETLRSELAGSSPTSPHSSRLPGVSDYGIYPMSYPQQGYPASYPQPDYPTSASPHGSPCGPRREGATNDNNMALWSYQIRKIMLVVALPRQQHEITSRLPPTRREPCAPLKSDRFL</sequence>
<comment type="caution">
    <text evidence="2">The sequence shown here is derived from an EMBL/GenBank/DDBJ whole genome shotgun (WGS) entry which is preliminary data.</text>
</comment>
<organism evidence="2 3">
    <name type="scientific">Triangularia setosa</name>
    <dbReference type="NCBI Taxonomy" id="2587417"/>
    <lineage>
        <taxon>Eukaryota</taxon>
        <taxon>Fungi</taxon>
        <taxon>Dikarya</taxon>
        <taxon>Ascomycota</taxon>
        <taxon>Pezizomycotina</taxon>
        <taxon>Sordariomycetes</taxon>
        <taxon>Sordariomycetidae</taxon>
        <taxon>Sordariales</taxon>
        <taxon>Podosporaceae</taxon>
        <taxon>Triangularia</taxon>
    </lineage>
</organism>
<evidence type="ECO:0000256" key="1">
    <source>
        <dbReference type="SAM" id="MobiDB-lite"/>
    </source>
</evidence>
<dbReference type="EMBL" id="MU866298">
    <property type="protein sequence ID" value="KAK4174149.1"/>
    <property type="molecule type" value="Genomic_DNA"/>
</dbReference>
<reference evidence="2" key="2">
    <citation type="submission" date="2023-05" db="EMBL/GenBank/DDBJ databases">
        <authorList>
            <consortium name="Lawrence Berkeley National Laboratory"/>
            <person name="Steindorff A."/>
            <person name="Hensen N."/>
            <person name="Bonometti L."/>
            <person name="Westerberg I."/>
            <person name="Brannstrom I.O."/>
            <person name="Guillou S."/>
            <person name="Cros-Aarteil S."/>
            <person name="Calhoun S."/>
            <person name="Haridas S."/>
            <person name="Kuo A."/>
            <person name="Mondo S."/>
            <person name="Pangilinan J."/>
            <person name="Riley R."/>
            <person name="Labutti K."/>
            <person name="Andreopoulos B."/>
            <person name="Lipzen A."/>
            <person name="Chen C."/>
            <person name="Yanf M."/>
            <person name="Daum C."/>
            <person name="Ng V."/>
            <person name="Clum A."/>
            <person name="Ohm R."/>
            <person name="Martin F."/>
            <person name="Silar P."/>
            <person name="Natvig D."/>
            <person name="Lalanne C."/>
            <person name="Gautier V."/>
            <person name="Ament-Velasquez S.L."/>
            <person name="Kruys A."/>
            <person name="Hutchinson M.I."/>
            <person name="Powell A.J."/>
            <person name="Barry K."/>
            <person name="Miller A.N."/>
            <person name="Grigoriev I.V."/>
            <person name="Debuchy R."/>
            <person name="Gladieux P."/>
            <person name="Thoren M.H."/>
            <person name="Johannesson H."/>
        </authorList>
    </citation>
    <scope>NUCLEOTIDE SEQUENCE</scope>
    <source>
        <strain evidence="2">CBS 892.96</strain>
    </source>
</reference>
<feature type="compositionally biased region" description="Polar residues" evidence="1">
    <location>
        <begin position="128"/>
        <end position="137"/>
    </location>
</feature>
<evidence type="ECO:0000313" key="2">
    <source>
        <dbReference type="EMBL" id="KAK4174149.1"/>
    </source>
</evidence>
<proteinExistence type="predicted"/>
<gene>
    <name evidence="2" type="ORF">QBC36DRAFT_313231</name>
</gene>
<keyword evidence="3" id="KW-1185">Reference proteome</keyword>
<feature type="region of interest" description="Disordered" evidence="1">
    <location>
        <begin position="124"/>
        <end position="143"/>
    </location>
</feature>
<dbReference type="Proteomes" id="UP001302321">
    <property type="component" value="Unassembled WGS sequence"/>
</dbReference>
<reference evidence="2" key="1">
    <citation type="journal article" date="2023" name="Mol. Phylogenet. Evol.">
        <title>Genome-scale phylogeny and comparative genomics of the fungal order Sordariales.</title>
        <authorList>
            <person name="Hensen N."/>
            <person name="Bonometti L."/>
            <person name="Westerberg I."/>
            <person name="Brannstrom I.O."/>
            <person name="Guillou S."/>
            <person name="Cros-Aarteil S."/>
            <person name="Calhoun S."/>
            <person name="Haridas S."/>
            <person name="Kuo A."/>
            <person name="Mondo S."/>
            <person name="Pangilinan J."/>
            <person name="Riley R."/>
            <person name="LaButti K."/>
            <person name="Andreopoulos B."/>
            <person name="Lipzen A."/>
            <person name="Chen C."/>
            <person name="Yan M."/>
            <person name="Daum C."/>
            <person name="Ng V."/>
            <person name="Clum A."/>
            <person name="Steindorff A."/>
            <person name="Ohm R.A."/>
            <person name="Martin F."/>
            <person name="Silar P."/>
            <person name="Natvig D.O."/>
            <person name="Lalanne C."/>
            <person name="Gautier V."/>
            <person name="Ament-Velasquez S.L."/>
            <person name="Kruys A."/>
            <person name="Hutchinson M.I."/>
            <person name="Powell A.J."/>
            <person name="Barry K."/>
            <person name="Miller A.N."/>
            <person name="Grigoriev I.V."/>
            <person name="Debuchy R."/>
            <person name="Gladieux P."/>
            <person name="Hiltunen Thoren M."/>
            <person name="Johannesson H."/>
        </authorList>
    </citation>
    <scope>NUCLEOTIDE SEQUENCE</scope>
    <source>
        <strain evidence="2">CBS 892.96</strain>
    </source>
</reference>
<evidence type="ECO:0000313" key="3">
    <source>
        <dbReference type="Proteomes" id="UP001302321"/>
    </source>
</evidence>
<feature type="region of interest" description="Disordered" evidence="1">
    <location>
        <begin position="215"/>
        <end position="235"/>
    </location>
</feature>
<protein>
    <submittedName>
        <fullName evidence="2">Uncharacterized protein</fullName>
    </submittedName>
</protein>
<dbReference type="AlphaFoldDB" id="A0AAN6W2D4"/>